<dbReference type="Gene3D" id="2.120.10.80">
    <property type="entry name" value="Kelch-type beta propeller"/>
    <property type="match status" value="2"/>
</dbReference>
<proteinExistence type="predicted"/>
<dbReference type="GO" id="GO:0005794">
    <property type="term" value="C:Golgi apparatus"/>
    <property type="evidence" value="ECO:0007669"/>
    <property type="project" value="TreeGrafter"/>
</dbReference>
<organism evidence="5 6">
    <name type="scientific">Exaiptasia diaphana</name>
    <name type="common">Tropical sea anemone</name>
    <name type="synonym">Aiptasia pulchella</name>
    <dbReference type="NCBI Taxonomy" id="2652724"/>
    <lineage>
        <taxon>Eukaryota</taxon>
        <taxon>Metazoa</taxon>
        <taxon>Cnidaria</taxon>
        <taxon>Anthozoa</taxon>
        <taxon>Hexacorallia</taxon>
        <taxon>Actiniaria</taxon>
        <taxon>Aiptasiidae</taxon>
        <taxon>Exaiptasia</taxon>
    </lineage>
</organism>
<dbReference type="OrthoDB" id="10250130at2759"/>
<keyword evidence="1" id="KW-0880">Kelch repeat</keyword>
<dbReference type="PROSITE" id="PS50097">
    <property type="entry name" value="BTB"/>
    <property type="match status" value="2"/>
</dbReference>
<evidence type="ECO:0000256" key="3">
    <source>
        <dbReference type="SAM" id="MobiDB-lite"/>
    </source>
</evidence>
<dbReference type="PANTHER" id="PTHR46376">
    <property type="entry name" value="LEUCINE-ZIPPER-LIKE TRANSCRIPTIONAL REGULATOR 1"/>
    <property type="match status" value="1"/>
</dbReference>
<name>A0A913YQ85_EXADI</name>
<keyword evidence="6" id="KW-1185">Reference proteome</keyword>
<accession>A0A913YQ85</accession>
<evidence type="ECO:0000259" key="4">
    <source>
        <dbReference type="PROSITE" id="PS50097"/>
    </source>
</evidence>
<feature type="region of interest" description="Disordered" evidence="3">
    <location>
        <begin position="504"/>
        <end position="523"/>
    </location>
</feature>
<dbReference type="SMART" id="SM00225">
    <property type="entry name" value="BTB"/>
    <property type="match status" value="2"/>
</dbReference>
<reference evidence="5" key="1">
    <citation type="submission" date="2022-11" db="UniProtKB">
        <authorList>
            <consortium name="EnsemblMetazoa"/>
        </authorList>
    </citation>
    <scope>IDENTIFICATION</scope>
</reference>
<dbReference type="AlphaFoldDB" id="A0A913YQ85"/>
<feature type="domain" description="BTB" evidence="4">
    <location>
        <begin position="466"/>
        <end position="543"/>
    </location>
</feature>
<dbReference type="Proteomes" id="UP000887567">
    <property type="component" value="Unplaced"/>
</dbReference>
<dbReference type="KEGG" id="epa:110247097"/>
<dbReference type="InterPro" id="IPR011333">
    <property type="entry name" value="SKP1/BTB/POZ_sf"/>
</dbReference>
<dbReference type="SMART" id="SM00612">
    <property type="entry name" value="Kelch"/>
    <property type="match status" value="3"/>
</dbReference>
<feature type="region of interest" description="Disordered" evidence="3">
    <location>
        <begin position="86"/>
        <end position="105"/>
    </location>
</feature>
<dbReference type="RefSeq" id="XP_028517319.1">
    <property type="nucleotide sequence ID" value="XM_028661518.1"/>
</dbReference>
<evidence type="ECO:0000256" key="1">
    <source>
        <dbReference type="ARBA" id="ARBA00022441"/>
    </source>
</evidence>
<evidence type="ECO:0000313" key="5">
    <source>
        <dbReference type="EnsemblMetazoa" id="XP_028517319.1"/>
    </source>
</evidence>
<dbReference type="InterPro" id="IPR051568">
    <property type="entry name" value="LZTR1/Attractin"/>
</dbReference>
<dbReference type="SUPFAM" id="SSF54695">
    <property type="entry name" value="POZ domain"/>
    <property type="match status" value="2"/>
</dbReference>
<dbReference type="EnsemblMetazoa" id="XM_028661518.1">
    <property type="protein sequence ID" value="XP_028517319.1"/>
    <property type="gene ID" value="LOC110247097"/>
</dbReference>
<sequence length="852" mass="96979">MDKETAIQLLKSENKSDEEIENELPNLLKASQFLHDKLNQEPDAGLLSIELIHEVHKRIMGLEKKTILSKPSLDDHRRQQRQILRKMQASNNTGRSKTNRGRPPLEIEASAELIDTLTLDFGPFETVHQWKKLPDCDEFVGARRSKHTLVAWSDALYVFGGDNGKRMLNDMLRFDIKEGSWSRAITKGSPPAPRYHHSAVIFEDTMLIFGGFTGDLYSNTNLQNKNDLFEYRFNAGQWVEWTVEGRLPPARSAHGAAIYKDRLWIFAGYDGNKRLNDMWTIKLTDSNPFWEEIQQAGDCPPTCCNFPVVIAKDSMFVFSGQSGAKITNNMFQFSFKDQRWNLIPSAHLLRGSSPPPQRRYGHSMVAFDRHLYMFGGAAENILSTDLYRFDIDQHSWEVIQPTADSQLPTGRLFHAAVEINGAMYVFGGTADNNVRSGELFKFELACYPRCTLRDDFGHLLDSKQFCDVMFVVGRPESKKFPAHACFVAARSPWLRKLLLQKKSKPNQVASNSASKNDSTSTEVHLEEANPEVFNIALRYMYTDCIYPLIKDCQGSLVISLMMDLYRLALKLGIGSLEELCVQYIESAICQDNVLIALENASRLQLDCLKEFCLRFIVREANYTNIIMSKEFESMTQALMVEIIRRRQQTTSEIPVFDNRIPQDPVQTLTQGMQELLNSPWAADLHDITLVIDGCNVGAHKAILAARCSYFEAMFRSFMPENNTVTITIGETVPSKKAFDSLLRYIYCGDFTMPPEDSLYLLSAPFFFGFTNNRLQAFSKENLENNVSLHNVVDILEAAHQIGAVDMKKHSLDIIVQRFPKIARSPKLRSLNRELLLEILDAIADYMKRGIKK</sequence>
<dbReference type="OMA" id="YKEAIYV"/>
<dbReference type="Pfam" id="PF24681">
    <property type="entry name" value="Kelch_KLHDC2_KLHL20_DRC7"/>
    <property type="match status" value="2"/>
</dbReference>
<dbReference type="InterPro" id="IPR006652">
    <property type="entry name" value="Kelch_1"/>
</dbReference>
<protein>
    <recommendedName>
        <fullName evidence="4">BTB domain-containing protein</fullName>
    </recommendedName>
</protein>
<dbReference type="CDD" id="cd18308">
    <property type="entry name" value="BTB1_POZ_LZTR1"/>
    <property type="match status" value="1"/>
</dbReference>
<feature type="compositionally biased region" description="Polar residues" evidence="3">
    <location>
        <begin position="505"/>
        <end position="522"/>
    </location>
</feature>
<evidence type="ECO:0000256" key="2">
    <source>
        <dbReference type="ARBA" id="ARBA00022737"/>
    </source>
</evidence>
<dbReference type="SUPFAM" id="SSF117281">
    <property type="entry name" value="Kelch motif"/>
    <property type="match status" value="1"/>
</dbReference>
<feature type="domain" description="BTB" evidence="4">
    <location>
        <begin position="685"/>
        <end position="754"/>
    </location>
</feature>
<evidence type="ECO:0000313" key="6">
    <source>
        <dbReference type="Proteomes" id="UP000887567"/>
    </source>
</evidence>
<dbReference type="GeneID" id="110247097"/>
<dbReference type="CDD" id="cd18506">
    <property type="entry name" value="BACK2_LZTR1"/>
    <property type="match status" value="1"/>
</dbReference>
<dbReference type="Gene3D" id="3.30.710.10">
    <property type="entry name" value="Potassium Channel Kv1.1, Chain A"/>
    <property type="match status" value="2"/>
</dbReference>
<dbReference type="InterPro" id="IPR015915">
    <property type="entry name" value="Kelch-typ_b-propeller"/>
</dbReference>
<keyword evidence="2" id="KW-0677">Repeat</keyword>
<dbReference type="PANTHER" id="PTHR46376:SF1">
    <property type="entry name" value="LEUCINE-ZIPPER-LIKE TRANSCRIPTIONAL REGULATOR 1"/>
    <property type="match status" value="1"/>
</dbReference>
<dbReference type="Pfam" id="PF00651">
    <property type="entry name" value="BTB"/>
    <property type="match status" value="2"/>
</dbReference>
<dbReference type="CDD" id="cd18505">
    <property type="entry name" value="BACK1_LZTR1"/>
    <property type="match status" value="1"/>
</dbReference>
<dbReference type="InterPro" id="IPR000210">
    <property type="entry name" value="BTB/POZ_dom"/>
</dbReference>